<dbReference type="GO" id="GO:0022857">
    <property type="term" value="F:transmembrane transporter activity"/>
    <property type="evidence" value="ECO:0007669"/>
    <property type="project" value="InterPro"/>
</dbReference>
<evidence type="ECO:0000256" key="3">
    <source>
        <dbReference type="ARBA" id="ARBA00023136"/>
    </source>
</evidence>
<evidence type="ECO:0000256" key="4">
    <source>
        <dbReference type="SAM" id="Phobius"/>
    </source>
</evidence>
<gene>
    <name evidence="6" type="ORF">D5400_14980</name>
</gene>
<dbReference type="InterPro" id="IPR020846">
    <property type="entry name" value="MFS_dom"/>
</dbReference>
<keyword evidence="2 4" id="KW-1133">Transmembrane helix</keyword>
<reference evidence="6 7" key="1">
    <citation type="submission" date="2018-09" db="EMBL/GenBank/DDBJ databases">
        <title>Marinorhizobium profundi gen. nov., sp. nov., isolated from a deep-sea sediment sample from the New Britain Trench and proposal of Marinorhizobiaceae fam. nov. in the order Rhizobiales of the class Alphaproteobacteria.</title>
        <authorList>
            <person name="Cao J."/>
        </authorList>
    </citation>
    <scope>NUCLEOTIDE SEQUENCE [LARGE SCALE GENOMIC DNA]</scope>
    <source>
        <strain evidence="6 7">WS11</strain>
    </source>
</reference>
<organism evidence="6 7">
    <name type="scientific">Georhizobium profundi</name>
    <dbReference type="NCBI Taxonomy" id="2341112"/>
    <lineage>
        <taxon>Bacteria</taxon>
        <taxon>Pseudomonadati</taxon>
        <taxon>Pseudomonadota</taxon>
        <taxon>Alphaproteobacteria</taxon>
        <taxon>Hyphomicrobiales</taxon>
        <taxon>Rhizobiaceae</taxon>
        <taxon>Georhizobium</taxon>
    </lineage>
</organism>
<dbReference type="InterPro" id="IPR011701">
    <property type="entry name" value="MFS"/>
</dbReference>
<dbReference type="PANTHER" id="PTHR23534">
    <property type="entry name" value="MFS PERMEASE"/>
    <property type="match status" value="1"/>
</dbReference>
<evidence type="ECO:0000313" key="6">
    <source>
        <dbReference type="EMBL" id="AZN72401.1"/>
    </source>
</evidence>
<feature type="transmembrane region" description="Helical" evidence="4">
    <location>
        <begin position="143"/>
        <end position="161"/>
    </location>
</feature>
<dbReference type="PROSITE" id="PS50850">
    <property type="entry name" value="MFS"/>
    <property type="match status" value="1"/>
</dbReference>
<protein>
    <submittedName>
        <fullName evidence="6">MFS transporter</fullName>
    </submittedName>
</protein>
<dbReference type="Pfam" id="PF07690">
    <property type="entry name" value="MFS_1"/>
    <property type="match status" value="1"/>
</dbReference>
<evidence type="ECO:0000256" key="2">
    <source>
        <dbReference type="ARBA" id="ARBA00022989"/>
    </source>
</evidence>
<accession>A0A3S9B6D0</accession>
<feature type="domain" description="Major facilitator superfamily (MFS) profile" evidence="5">
    <location>
        <begin position="220"/>
        <end position="408"/>
    </location>
</feature>
<dbReference type="SUPFAM" id="SSF103473">
    <property type="entry name" value="MFS general substrate transporter"/>
    <property type="match status" value="1"/>
</dbReference>
<feature type="transmembrane region" description="Helical" evidence="4">
    <location>
        <begin position="81"/>
        <end position="100"/>
    </location>
</feature>
<proteinExistence type="predicted"/>
<feature type="transmembrane region" description="Helical" evidence="4">
    <location>
        <begin position="51"/>
        <end position="74"/>
    </location>
</feature>
<keyword evidence="1 4" id="KW-0812">Transmembrane</keyword>
<evidence type="ECO:0000256" key="1">
    <source>
        <dbReference type="ARBA" id="ARBA00022692"/>
    </source>
</evidence>
<dbReference type="EMBL" id="CP032509">
    <property type="protein sequence ID" value="AZN72401.1"/>
    <property type="molecule type" value="Genomic_DNA"/>
</dbReference>
<name>A0A3S9B6D0_9HYPH</name>
<dbReference type="InterPro" id="IPR036259">
    <property type="entry name" value="MFS_trans_sf"/>
</dbReference>
<evidence type="ECO:0000313" key="7">
    <source>
        <dbReference type="Proteomes" id="UP000268192"/>
    </source>
</evidence>
<sequence>MSGQGSSTATSARLNAIVLAAAQAVVGAAAPMTISMGGLAGYYLLGSDKSLATAPVTGFTVGLALGAFGAAAIMRVTGRRLGFMVGAAFTAAGGALAALALWIGSFWFFAFALAIIGCGGAFVQQYRFAAADNAPPQFKAQAISWVLAGGVFAAVIGPQTVIFSREMFPTVPFAGIFVAMIGLGLLGALILSLLRESKDVVVDPATQTAADRPRPLRYIVTQRSFVTAMVCGVGTYALMTFMMTGAPLAMVACGFSADLATLGIQWHVMAMFAPSFFTGHLIRRFGEATIVGIGLALLLVCAFIAFIGIELWNFWLALVLLGIGWNFGFIGSTAMVTATYRQSEKNKVQGFHDGVLFSLVAVASLASGGALNHWGWEGVSLVLVPIASFCLLVLGLQVVSDRQKHASA</sequence>
<dbReference type="KEGG" id="abaw:D5400_14980"/>
<feature type="transmembrane region" description="Helical" evidence="4">
    <location>
        <begin position="106"/>
        <end position="123"/>
    </location>
</feature>
<feature type="transmembrane region" description="Helical" evidence="4">
    <location>
        <begin position="173"/>
        <end position="194"/>
    </location>
</feature>
<feature type="transmembrane region" description="Helical" evidence="4">
    <location>
        <begin position="350"/>
        <end position="372"/>
    </location>
</feature>
<dbReference type="AlphaFoldDB" id="A0A3S9B6D0"/>
<feature type="transmembrane region" description="Helical" evidence="4">
    <location>
        <begin position="224"/>
        <end position="244"/>
    </location>
</feature>
<feature type="transmembrane region" description="Helical" evidence="4">
    <location>
        <begin position="12"/>
        <end position="45"/>
    </location>
</feature>
<dbReference type="OrthoDB" id="8558006at2"/>
<feature type="transmembrane region" description="Helical" evidence="4">
    <location>
        <begin position="289"/>
        <end position="309"/>
    </location>
</feature>
<keyword evidence="3 4" id="KW-0472">Membrane</keyword>
<feature type="transmembrane region" description="Helical" evidence="4">
    <location>
        <begin position="264"/>
        <end position="282"/>
    </location>
</feature>
<dbReference type="Gene3D" id="1.20.1250.20">
    <property type="entry name" value="MFS general substrate transporter like domains"/>
    <property type="match status" value="1"/>
</dbReference>
<dbReference type="Proteomes" id="UP000268192">
    <property type="component" value="Chromosome"/>
</dbReference>
<feature type="transmembrane region" description="Helical" evidence="4">
    <location>
        <begin position="378"/>
        <end position="399"/>
    </location>
</feature>
<keyword evidence="7" id="KW-1185">Reference proteome</keyword>
<dbReference type="PANTHER" id="PTHR23534:SF1">
    <property type="entry name" value="MAJOR FACILITATOR SUPERFAMILY PROTEIN"/>
    <property type="match status" value="1"/>
</dbReference>
<evidence type="ECO:0000259" key="5">
    <source>
        <dbReference type="PROSITE" id="PS50850"/>
    </source>
</evidence>
<feature type="transmembrane region" description="Helical" evidence="4">
    <location>
        <begin position="315"/>
        <end position="338"/>
    </location>
</feature>